<dbReference type="InterPro" id="IPR052173">
    <property type="entry name" value="Beta-lactam_resp_regulator"/>
</dbReference>
<proteinExistence type="predicted"/>
<evidence type="ECO:0000256" key="1">
    <source>
        <dbReference type="SAM" id="Phobius"/>
    </source>
</evidence>
<gene>
    <name evidence="3" type="ORF">SAMN04488055_2564</name>
</gene>
<keyword evidence="1" id="KW-0812">Transmembrane</keyword>
<evidence type="ECO:0000313" key="3">
    <source>
        <dbReference type="EMBL" id="SIO02217.1"/>
    </source>
</evidence>
<organism evidence="3 4">
    <name type="scientific">Chitinophaga niabensis</name>
    <dbReference type="NCBI Taxonomy" id="536979"/>
    <lineage>
        <taxon>Bacteria</taxon>
        <taxon>Pseudomonadati</taxon>
        <taxon>Bacteroidota</taxon>
        <taxon>Chitinophagia</taxon>
        <taxon>Chitinophagales</taxon>
        <taxon>Chitinophagaceae</taxon>
        <taxon>Chitinophaga</taxon>
    </lineage>
</organism>
<feature type="domain" description="Peptidase M56" evidence="2">
    <location>
        <begin position="148"/>
        <end position="248"/>
    </location>
</feature>
<feature type="transmembrane region" description="Helical" evidence="1">
    <location>
        <begin position="261"/>
        <end position="281"/>
    </location>
</feature>
<name>A0A1N6G3Y9_9BACT</name>
<sequence length="404" mass="46351">MKAFLLSSIGCMLLFYSLYAVFFNRFSFYKWNRFYLLASLLLSLSIPFLHFAETDYIPGGVSIRTTIEQVLADQPAETAPAPAPAARAFNWLAAIYWIGACIMAVFFIISAIKLYKKVKNGKQEEHPGITIIRTKDLNASFFRFIFIQQNLAPEEEEIIFQHERAHQQQLHSLDNLFIALIKIFCWFNPLVYVYGRLLRSIHELEVDQLMISRVEKTDYAQLLLKFNAGKEYGLLNLYSVHPLKHRIHSLFTHKTNNMKKVLYLLVFPCLALAISSFSSIATNKLPTGVIIRSDSTELTMQISLRQLLGSNASWAAFENFETGAFEKIQAMFKEQGYDLSVTEKVQGDNESIKLLGLGLKGNRGEVKATYRVNEMISKNYYLMVSFNKEKQEMRVISFESAFLK</sequence>
<dbReference type="RefSeq" id="WP_074239612.1">
    <property type="nucleotide sequence ID" value="NZ_FSRA01000001.1"/>
</dbReference>
<accession>A0A1N6G3Y9</accession>
<dbReference type="EMBL" id="FSRA01000001">
    <property type="protein sequence ID" value="SIO02217.1"/>
    <property type="molecule type" value="Genomic_DNA"/>
</dbReference>
<evidence type="ECO:0000259" key="2">
    <source>
        <dbReference type="Pfam" id="PF05569"/>
    </source>
</evidence>
<dbReference type="OrthoDB" id="1522859at2"/>
<evidence type="ECO:0000313" key="4">
    <source>
        <dbReference type="Proteomes" id="UP000185003"/>
    </source>
</evidence>
<keyword evidence="1" id="KW-0472">Membrane</keyword>
<dbReference type="InterPro" id="IPR008756">
    <property type="entry name" value="Peptidase_M56"/>
</dbReference>
<dbReference type="Pfam" id="PF05569">
    <property type="entry name" value="Peptidase_M56"/>
    <property type="match status" value="1"/>
</dbReference>
<protein>
    <submittedName>
        <fullName evidence="3">Signal transducer regulating beta-lactamase production, contains metallopeptidase domain</fullName>
    </submittedName>
</protein>
<dbReference type="AlphaFoldDB" id="A0A1N6G3Y9"/>
<dbReference type="Proteomes" id="UP000185003">
    <property type="component" value="Unassembled WGS sequence"/>
</dbReference>
<feature type="transmembrane region" description="Helical" evidence="1">
    <location>
        <begin position="6"/>
        <end position="22"/>
    </location>
</feature>
<reference evidence="3 4" key="1">
    <citation type="submission" date="2016-11" db="EMBL/GenBank/DDBJ databases">
        <authorList>
            <person name="Jaros S."/>
            <person name="Januszkiewicz K."/>
            <person name="Wedrychowicz H."/>
        </authorList>
    </citation>
    <scope>NUCLEOTIDE SEQUENCE [LARGE SCALE GENOMIC DNA]</scope>
    <source>
        <strain evidence="3 4">DSM 24787</strain>
    </source>
</reference>
<feature type="transmembrane region" description="Helical" evidence="1">
    <location>
        <begin position="34"/>
        <end position="52"/>
    </location>
</feature>
<dbReference type="CDD" id="cd07341">
    <property type="entry name" value="M56_BlaR1_MecR1_like"/>
    <property type="match status" value="1"/>
</dbReference>
<dbReference type="STRING" id="536979.SAMN04488055_2564"/>
<dbReference type="PANTHER" id="PTHR34978">
    <property type="entry name" value="POSSIBLE SENSOR-TRANSDUCER PROTEIN BLAR"/>
    <property type="match status" value="1"/>
</dbReference>
<dbReference type="PANTHER" id="PTHR34978:SF3">
    <property type="entry name" value="SLR0241 PROTEIN"/>
    <property type="match status" value="1"/>
</dbReference>
<keyword evidence="4" id="KW-1185">Reference proteome</keyword>
<feature type="transmembrane region" description="Helical" evidence="1">
    <location>
        <begin position="94"/>
        <end position="115"/>
    </location>
</feature>
<keyword evidence="1" id="KW-1133">Transmembrane helix</keyword>